<proteinExistence type="predicted"/>
<dbReference type="WBParaSite" id="Hba_16691">
    <property type="protein sequence ID" value="Hba_16691"/>
    <property type="gene ID" value="Hba_16691"/>
</dbReference>
<organism evidence="1 2">
    <name type="scientific">Heterorhabditis bacteriophora</name>
    <name type="common">Entomopathogenic nematode worm</name>
    <dbReference type="NCBI Taxonomy" id="37862"/>
    <lineage>
        <taxon>Eukaryota</taxon>
        <taxon>Metazoa</taxon>
        <taxon>Ecdysozoa</taxon>
        <taxon>Nematoda</taxon>
        <taxon>Chromadorea</taxon>
        <taxon>Rhabditida</taxon>
        <taxon>Rhabditina</taxon>
        <taxon>Rhabditomorpha</taxon>
        <taxon>Strongyloidea</taxon>
        <taxon>Heterorhabditidae</taxon>
        <taxon>Heterorhabditis</taxon>
    </lineage>
</organism>
<sequence length="98" mass="11478">MVKKKILRDNKRSMRKLASDLGISPTSMRRIVKLEMGFCSHKIRPDHMLTEKVKVTRYEKRNSIDDSDWASAHGAKTTVELCRQQFPDFWGKDIWPSN</sequence>
<protein>
    <submittedName>
        <fullName evidence="2">HTH_Tnp_Tc3_1 domain-containing protein</fullName>
    </submittedName>
</protein>
<evidence type="ECO:0000313" key="1">
    <source>
        <dbReference type="Proteomes" id="UP000095283"/>
    </source>
</evidence>
<accession>A0A1I7XGQ5</accession>
<reference evidence="2" key="1">
    <citation type="submission" date="2016-11" db="UniProtKB">
        <authorList>
            <consortium name="WormBaseParasite"/>
        </authorList>
    </citation>
    <scope>IDENTIFICATION</scope>
</reference>
<evidence type="ECO:0000313" key="2">
    <source>
        <dbReference type="WBParaSite" id="Hba_16691"/>
    </source>
</evidence>
<name>A0A1I7XGQ5_HETBA</name>
<dbReference type="PANTHER" id="PTHR46068">
    <property type="entry name" value="PROTEIN CBG27172"/>
    <property type="match status" value="1"/>
</dbReference>
<keyword evidence="1" id="KW-1185">Reference proteome</keyword>
<dbReference type="AlphaFoldDB" id="A0A1I7XGQ5"/>
<dbReference type="Proteomes" id="UP000095283">
    <property type="component" value="Unplaced"/>
</dbReference>
<dbReference type="PANTHER" id="PTHR46068:SF1">
    <property type="entry name" value="TRANSPOSASE IS30-LIKE HTH DOMAIN-CONTAINING PROTEIN"/>
    <property type="match status" value="1"/>
</dbReference>